<sequence>MDLKISFITTILNEENTIEALLASLAKQTKKPEEIIIVDGGSTDQTIKKIKHFQKLNPSLKIALFIKKGANRSQGRNLAIKKAKNKIIAISDAGCELDKNWLKNITLPFKNSSIEVVAGYYKPKARSIFQKCVATYALIVPHRVKPKKFLPASRSMAILKKTWKKFAGFPEEFPDNEDFVFANTLKKGKAKIAFAKNALVYWYPRSNLKSFWVMIYRFAKGDAFAGLRYVKTATVLGRYLIGALLLIVSFNHDCLLIGWLLCASAYLTWPIFKNYRYVKKWPALFFLPLLQITTDTAIILGTIKGIAKRVSKLF</sequence>
<evidence type="ECO:0000256" key="2">
    <source>
        <dbReference type="ARBA" id="ARBA00022676"/>
    </source>
</evidence>
<feature type="domain" description="Glycosyltransferase 2-like" evidence="5">
    <location>
        <begin position="6"/>
        <end position="117"/>
    </location>
</feature>
<comment type="caution">
    <text evidence="6">The sequence shown here is derived from an EMBL/GenBank/DDBJ whole genome shotgun (WGS) entry which is preliminary data.</text>
</comment>
<proteinExistence type="inferred from homology"/>
<gene>
    <name evidence="6" type="ORF">COT63_01075</name>
</gene>
<keyword evidence="4" id="KW-0472">Membrane</keyword>
<evidence type="ECO:0000256" key="4">
    <source>
        <dbReference type="SAM" id="Phobius"/>
    </source>
</evidence>
<dbReference type="GO" id="GO:0016757">
    <property type="term" value="F:glycosyltransferase activity"/>
    <property type="evidence" value="ECO:0007669"/>
    <property type="project" value="UniProtKB-KW"/>
</dbReference>
<evidence type="ECO:0000256" key="3">
    <source>
        <dbReference type="ARBA" id="ARBA00022679"/>
    </source>
</evidence>
<keyword evidence="3" id="KW-0808">Transferase</keyword>
<dbReference type="InterPro" id="IPR001173">
    <property type="entry name" value="Glyco_trans_2-like"/>
</dbReference>
<dbReference type="InterPro" id="IPR029044">
    <property type="entry name" value="Nucleotide-diphossugar_trans"/>
</dbReference>
<protein>
    <recommendedName>
        <fullName evidence="5">Glycosyltransferase 2-like domain-containing protein</fullName>
    </recommendedName>
</protein>
<evidence type="ECO:0000259" key="5">
    <source>
        <dbReference type="Pfam" id="PF00535"/>
    </source>
</evidence>
<evidence type="ECO:0000256" key="1">
    <source>
        <dbReference type="ARBA" id="ARBA00006739"/>
    </source>
</evidence>
<keyword evidence="2" id="KW-0328">Glycosyltransferase</keyword>
<accession>A0A2H0WRD0</accession>
<dbReference type="Proteomes" id="UP000231282">
    <property type="component" value="Unassembled WGS sequence"/>
</dbReference>
<reference evidence="7" key="1">
    <citation type="submission" date="2017-09" db="EMBL/GenBank/DDBJ databases">
        <title>Depth-based differentiation of microbial function through sediment-hosted aquifers and enrichment of novel symbionts in the deep terrestrial subsurface.</title>
        <authorList>
            <person name="Probst A.J."/>
            <person name="Ladd B."/>
            <person name="Jarett J.K."/>
            <person name="Geller-Mcgrath D.E."/>
            <person name="Sieber C.M.K."/>
            <person name="Emerson J.B."/>
            <person name="Anantharaman K."/>
            <person name="Thomas B.C."/>
            <person name="Malmstrom R."/>
            <person name="Stieglmeier M."/>
            <person name="Klingl A."/>
            <person name="Woyke T."/>
            <person name="Ryan C.M."/>
            <person name="Banfield J.F."/>
        </authorList>
    </citation>
    <scope>NUCLEOTIDE SEQUENCE [LARGE SCALE GENOMIC DNA]</scope>
</reference>
<dbReference type="AlphaFoldDB" id="A0A2H0WRD0"/>
<dbReference type="Gene3D" id="3.90.550.10">
    <property type="entry name" value="Spore Coat Polysaccharide Biosynthesis Protein SpsA, Chain A"/>
    <property type="match status" value="1"/>
</dbReference>
<name>A0A2H0WRD0_9BACT</name>
<evidence type="ECO:0000313" key="6">
    <source>
        <dbReference type="EMBL" id="PIS15232.1"/>
    </source>
</evidence>
<dbReference type="EMBL" id="PEZH01000019">
    <property type="protein sequence ID" value="PIS15232.1"/>
    <property type="molecule type" value="Genomic_DNA"/>
</dbReference>
<dbReference type="SUPFAM" id="SSF53448">
    <property type="entry name" value="Nucleotide-diphospho-sugar transferases"/>
    <property type="match status" value="1"/>
</dbReference>
<dbReference type="PANTHER" id="PTHR43630:SF1">
    <property type="entry name" value="POLY-BETA-1,6-N-ACETYL-D-GLUCOSAMINE SYNTHASE"/>
    <property type="match status" value="1"/>
</dbReference>
<feature type="transmembrane region" description="Helical" evidence="4">
    <location>
        <begin position="281"/>
        <end position="303"/>
    </location>
</feature>
<organism evidence="6 7">
    <name type="scientific">Candidatus Shapirobacteria bacterium CG09_land_8_20_14_0_10_38_17</name>
    <dbReference type="NCBI Taxonomy" id="1974884"/>
    <lineage>
        <taxon>Bacteria</taxon>
        <taxon>Candidatus Shapironibacteriota</taxon>
    </lineage>
</organism>
<keyword evidence="4" id="KW-0812">Transmembrane</keyword>
<keyword evidence="4" id="KW-1133">Transmembrane helix</keyword>
<feature type="transmembrane region" description="Helical" evidence="4">
    <location>
        <begin position="239"/>
        <end position="261"/>
    </location>
</feature>
<dbReference type="Pfam" id="PF00535">
    <property type="entry name" value="Glycos_transf_2"/>
    <property type="match status" value="1"/>
</dbReference>
<evidence type="ECO:0000313" key="7">
    <source>
        <dbReference type="Proteomes" id="UP000231282"/>
    </source>
</evidence>
<dbReference type="PANTHER" id="PTHR43630">
    <property type="entry name" value="POLY-BETA-1,6-N-ACETYL-D-GLUCOSAMINE SYNTHASE"/>
    <property type="match status" value="1"/>
</dbReference>
<comment type="similarity">
    <text evidence="1">Belongs to the glycosyltransferase 2 family.</text>
</comment>